<sequence>MVHRAAERRAHCLELLKAGIAAADPATAVTKHLLNRAGRFCLGLNADNSQTRSGDWHRIRVIAFGKAACVMAEATRSTIPSDLLTVPGLIVTTYENARPIEGFEVLAAGHPLPDENGLRAAEIMASSVQRAQKNELVLALISGGGSALLPCPVDGLCLADKITTTQLLLNSGASIHQLNCVRKHLSRLKGGGLAKLSAPADLHAMILSDVLDDDLSVIASGPTVADDTTFAEAIEILQTRQLWNQTPVRVREHLEQGKRGLRDETLKSDAALLHHVSHTLIGSNALSVAAAMKAAQTLGYEAELYHSSLCGEAREVASQLAVNCKQRYHAGLQQPVALIAGGETTVTVTGQGKGGRNQEMTLAFALAMEKLGLKQHWTFLSAGTDGRDGPTDAAGGLVDGQTLTHMRAAGIAPEAALADNDAYTALKASNDLVITGATSTNVADLQILLLHPITE</sequence>
<dbReference type="InterPro" id="IPR007835">
    <property type="entry name" value="MOFRL"/>
</dbReference>
<evidence type="ECO:0000313" key="3">
    <source>
        <dbReference type="EMBL" id="WAR46880.1"/>
    </source>
</evidence>
<dbReference type="InterPro" id="IPR025286">
    <property type="entry name" value="MOFRL_assoc_dom"/>
</dbReference>
<dbReference type="Pfam" id="PF05161">
    <property type="entry name" value="MOFRL"/>
    <property type="match status" value="1"/>
</dbReference>
<feature type="domain" description="MOFRL" evidence="1">
    <location>
        <begin position="336"/>
        <end position="444"/>
    </location>
</feature>
<evidence type="ECO:0000259" key="1">
    <source>
        <dbReference type="Pfam" id="PF05161"/>
    </source>
</evidence>
<dbReference type="SUPFAM" id="SSF82544">
    <property type="entry name" value="GckA/TtuD-like"/>
    <property type="match status" value="1"/>
</dbReference>
<dbReference type="InterPro" id="IPR039760">
    <property type="entry name" value="MOFRL_protein"/>
</dbReference>
<organism evidence="3 4">
    <name type="scientific">Methylomonas rapida</name>
    <dbReference type="NCBI Taxonomy" id="2963939"/>
    <lineage>
        <taxon>Bacteria</taxon>
        <taxon>Pseudomonadati</taxon>
        <taxon>Pseudomonadota</taxon>
        <taxon>Gammaproteobacteria</taxon>
        <taxon>Methylococcales</taxon>
        <taxon>Methylococcaceae</taxon>
        <taxon>Methylomonas</taxon>
    </lineage>
</organism>
<dbReference type="InterPro" id="IPR038614">
    <property type="entry name" value="GK_N_sf"/>
</dbReference>
<feature type="domain" description="MOFRL-associated" evidence="2">
    <location>
        <begin position="12"/>
        <end position="255"/>
    </location>
</feature>
<dbReference type="EMBL" id="CP113517">
    <property type="protein sequence ID" value="WAR46880.1"/>
    <property type="molecule type" value="Genomic_DNA"/>
</dbReference>
<keyword evidence="3" id="KW-0808">Transferase</keyword>
<dbReference type="Gene3D" id="3.40.1480.10">
    <property type="entry name" value="MOFRL domain"/>
    <property type="match status" value="1"/>
</dbReference>
<dbReference type="RefSeq" id="WP_255187793.1">
    <property type="nucleotide sequence ID" value="NZ_CP113517.1"/>
</dbReference>
<proteinExistence type="predicted"/>
<evidence type="ECO:0000313" key="4">
    <source>
        <dbReference type="Proteomes" id="UP001162780"/>
    </source>
</evidence>
<reference evidence="3" key="1">
    <citation type="submission" date="2022-11" db="EMBL/GenBank/DDBJ databases">
        <title>Methylomonas rapida sp. nov., Carotenoid-Producing Obligate Methanotrophs with High Growth Characteristics and Biotechnological Potential.</title>
        <authorList>
            <person name="Tikhonova E.N."/>
            <person name="Suleimanov R.Z."/>
            <person name="Miroshnikov K."/>
            <person name="Oshkin I.Y."/>
            <person name="Belova S.E."/>
            <person name="Danilova O.V."/>
            <person name="Ashikhmin A."/>
            <person name="Konopkin A."/>
            <person name="But S.Y."/>
            <person name="Khmelenina V.N."/>
            <person name="Kuznetsov N."/>
            <person name="Pimenov N.V."/>
            <person name="Dedysh S.N."/>
        </authorList>
    </citation>
    <scope>NUCLEOTIDE SEQUENCE</scope>
    <source>
        <strain evidence="3">MP1</strain>
    </source>
</reference>
<accession>A0ABY7GQW1</accession>
<keyword evidence="4" id="KW-1185">Reference proteome</keyword>
<evidence type="ECO:0000259" key="2">
    <source>
        <dbReference type="Pfam" id="PF13660"/>
    </source>
</evidence>
<dbReference type="Proteomes" id="UP001162780">
    <property type="component" value="Chromosome"/>
</dbReference>
<name>A0ABY7GQW1_9GAMM</name>
<keyword evidence="3" id="KW-0418">Kinase</keyword>
<dbReference type="Gene3D" id="3.40.50.10180">
    <property type="entry name" value="Glycerate kinase, MOFRL-like N-terminal domain"/>
    <property type="match status" value="1"/>
</dbReference>
<dbReference type="GO" id="GO:0016301">
    <property type="term" value="F:kinase activity"/>
    <property type="evidence" value="ECO:0007669"/>
    <property type="project" value="UniProtKB-KW"/>
</dbReference>
<dbReference type="PANTHER" id="PTHR12227">
    <property type="entry name" value="GLYCERATE KINASE"/>
    <property type="match status" value="1"/>
</dbReference>
<dbReference type="InterPro" id="IPR037035">
    <property type="entry name" value="GK-like_C_sf"/>
</dbReference>
<gene>
    <name evidence="3" type="ORF">NM686_010315</name>
</gene>
<dbReference type="PANTHER" id="PTHR12227:SF0">
    <property type="entry name" value="GLYCERATE KINASE"/>
    <property type="match status" value="1"/>
</dbReference>
<protein>
    <submittedName>
        <fullName evidence="3">Glycerate kinase</fullName>
    </submittedName>
</protein>
<dbReference type="Pfam" id="PF13660">
    <property type="entry name" value="DUF4147"/>
    <property type="match status" value="1"/>
</dbReference>